<accession>A0A644YRV2</accession>
<dbReference type="EMBL" id="VSSQ01005964">
    <property type="protein sequence ID" value="MPM31049.1"/>
    <property type="molecule type" value="Genomic_DNA"/>
</dbReference>
<comment type="caution">
    <text evidence="1">The sequence shown here is derived from an EMBL/GenBank/DDBJ whole genome shotgun (WGS) entry which is preliminary data.</text>
</comment>
<dbReference type="Pfam" id="PF09707">
    <property type="entry name" value="Cas_Cas2CT1978"/>
    <property type="match status" value="1"/>
</dbReference>
<dbReference type="AlphaFoldDB" id="A0A644YRV2"/>
<protein>
    <submittedName>
        <fullName evidence="1">Uncharacterized protein</fullName>
    </submittedName>
</protein>
<organism evidence="1">
    <name type="scientific">bioreactor metagenome</name>
    <dbReference type="NCBI Taxonomy" id="1076179"/>
    <lineage>
        <taxon>unclassified sequences</taxon>
        <taxon>metagenomes</taxon>
        <taxon>ecological metagenomes</taxon>
    </lineage>
</organism>
<dbReference type="CDD" id="cd09755">
    <property type="entry name" value="Cas2_I-E"/>
    <property type="match status" value="1"/>
</dbReference>
<gene>
    <name evidence="1" type="ORF">SDC9_77602</name>
</gene>
<dbReference type="InterPro" id="IPR010152">
    <property type="entry name" value="CRISPR-assoc_prot_Cas2_sub"/>
</dbReference>
<name>A0A644YRV2_9ZZZZ</name>
<proteinExistence type="predicted"/>
<evidence type="ECO:0000313" key="1">
    <source>
        <dbReference type="EMBL" id="MPM31049.1"/>
    </source>
</evidence>
<dbReference type="NCBIfam" id="TIGR01873">
    <property type="entry name" value="cas_CT1978"/>
    <property type="match status" value="1"/>
</dbReference>
<sequence>MSRLAIELKSGVFLADLSARVRDKLWEKITVEWGLSAIMVFSANTEQSYRISISGEPTKSVENFDGILLLSKPQRTKD</sequence>
<dbReference type="Gene3D" id="3.30.70.240">
    <property type="match status" value="1"/>
</dbReference>
<reference evidence="1" key="1">
    <citation type="submission" date="2019-08" db="EMBL/GenBank/DDBJ databases">
        <authorList>
            <person name="Kucharzyk K."/>
            <person name="Murdoch R.W."/>
            <person name="Higgins S."/>
            <person name="Loffler F."/>
        </authorList>
    </citation>
    <scope>NUCLEOTIDE SEQUENCE</scope>
</reference>